<sequence>MTLGGREPLFQTLALKVVAAELLLLLLEGSSSCSGAARKLNDEQQHQEKHLRVILKQPAAPDSQHCTCLMQGCKEE</sequence>
<proteinExistence type="predicted"/>
<keyword evidence="1" id="KW-0732">Signal</keyword>
<organism evidence="2 3">
    <name type="scientific">Trifolium subterraneum</name>
    <name type="common">Subterranean clover</name>
    <dbReference type="NCBI Taxonomy" id="3900"/>
    <lineage>
        <taxon>Eukaryota</taxon>
        <taxon>Viridiplantae</taxon>
        <taxon>Streptophyta</taxon>
        <taxon>Embryophyta</taxon>
        <taxon>Tracheophyta</taxon>
        <taxon>Spermatophyta</taxon>
        <taxon>Magnoliopsida</taxon>
        <taxon>eudicotyledons</taxon>
        <taxon>Gunneridae</taxon>
        <taxon>Pentapetalae</taxon>
        <taxon>rosids</taxon>
        <taxon>fabids</taxon>
        <taxon>Fabales</taxon>
        <taxon>Fabaceae</taxon>
        <taxon>Papilionoideae</taxon>
        <taxon>50 kb inversion clade</taxon>
        <taxon>NPAAA clade</taxon>
        <taxon>Hologalegina</taxon>
        <taxon>IRL clade</taxon>
        <taxon>Trifolieae</taxon>
        <taxon>Trifolium</taxon>
    </lineage>
</organism>
<reference evidence="3" key="1">
    <citation type="journal article" date="2017" name="Front. Plant Sci.">
        <title>Climate Clever Clovers: New Paradigm to Reduce the Environmental Footprint of Ruminants by Breeding Low Methanogenic Forages Utilizing Haplotype Variation.</title>
        <authorList>
            <person name="Kaur P."/>
            <person name="Appels R."/>
            <person name="Bayer P.E."/>
            <person name="Keeble-Gagnere G."/>
            <person name="Wang J."/>
            <person name="Hirakawa H."/>
            <person name="Shirasawa K."/>
            <person name="Vercoe P."/>
            <person name="Stefanova K."/>
            <person name="Durmic Z."/>
            <person name="Nichols P."/>
            <person name="Revell C."/>
            <person name="Isobe S.N."/>
            <person name="Edwards D."/>
            <person name="Erskine W."/>
        </authorList>
    </citation>
    <scope>NUCLEOTIDE SEQUENCE [LARGE SCALE GENOMIC DNA]</scope>
    <source>
        <strain evidence="3">cv. Daliak</strain>
    </source>
</reference>
<dbReference type="EMBL" id="DF974069">
    <property type="protein sequence ID" value="GAU44763.1"/>
    <property type="molecule type" value="Genomic_DNA"/>
</dbReference>
<accession>A0A2Z6NRL1</accession>
<feature type="signal peptide" evidence="1">
    <location>
        <begin position="1"/>
        <end position="32"/>
    </location>
</feature>
<evidence type="ECO:0000313" key="2">
    <source>
        <dbReference type="EMBL" id="GAU44763.1"/>
    </source>
</evidence>
<evidence type="ECO:0000256" key="1">
    <source>
        <dbReference type="SAM" id="SignalP"/>
    </source>
</evidence>
<protein>
    <recommendedName>
        <fullName evidence="4">Secreted protein</fullName>
    </recommendedName>
</protein>
<gene>
    <name evidence="2" type="ORF">TSUD_246560</name>
</gene>
<name>A0A2Z6NRL1_TRISU</name>
<dbReference type="AlphaFoldDB" id="A0A2Z6NRL1"/>
<feature type="chain" id="PRO_5016403231" description="Secreted protein" evidence="1">
    <location>
        <begin position="33"/>
        <end position="76"/>
    </location>
</feature>
<keyword evidence="3" id="KW-1185">Reference proteome</keyword>
<evidence type="ECO:0008006" key="4">
    <source>
        <dbReference type="Google" id="ProtNLM"/>
    </source>
</evidence>
<evidence type="ECO:0000313" key="3">
    <source>
        <dbReference type="Proteomes" id="UP000242715"/>
    </source>
</evidence>
<dbReference type="Proteomes" id="UP000242715">
    <property type="component" value="Unassembled WGS sequence"/>
</dbReference>